<accession>A0A1S7NL68</accession>
<evidence type="ECO:0000259" key="1">
    <source>
        <dbReference type="PROSITE" id="PS50943"/>
    </source>
</evidence>
<protein>
    <recommendedName>
        <fullName evidence="1">HTH cro/C1-type domain-containing protein</fullName>
    </recommendedName>
</protein>
<organism evidence="2 3">
    <name type="scientific">Agrobacterium tumefaciens str. Kerr 14</name>
    <dbReference type="NCBI Taxonomy" id="1183424"/>
    <lineage>
        <taxon>Bacteria</taxon>
        <taxon>Pseudomonadati</taxon>
        <taxon>Pseudomonadota</taxon>
        <taxon>Alphaproteobacteria</taxon>
        <taxon>Hyphomicrobiales</taxon>
        <taxon>Rhizobiaceae</taxon>
        <taxon>Rhizobium/Agrobacterium group</taxon>
        <taxon>Agrobacterium</taxon>
        <taxon>Agrobacterium tumefaciens complex</taxon>
    </lineage>
</organism>
<dbReference type="CDD" id="cd00093">
    <property type="entry name" value="HTH_XRE"/>
    <property type="match status" value="1"/>
</dbReference>
<feature type="domain" description="HTH cro/C1-type" evidence="1">
    <location>
        <begin position="28"/>
        <end position="65"/>
    </location>
</feature>
<dbReference type="InterPro" id="IPR001387">
    <property type="entry name" value="Cro/C1-type_HTH"/>
</dbReference>
<dbReference type="EMBL" id="FBWC01000002">
    <property type="protein sequence ID" value="CUX08649.1"/>
    <property type="molecule type" value="Genomic_DNA"/>
</dbReference>
<gene>
    <name evidence="2" type="ORF">AGR4C_Cc100058</name>
</gene>
<proteinExistence type="predicted"/>
<dbReference type="GO" id="GO:0003677">
    <property type="term" value="F:DNA binding"/>
    <property type="evidence" value="ECO:0007669"/>
    <property type="project" value="InterPro"/>
</dbReference>
<reference evidence="2 3" key="1">
    <citation type="submission" date="2016-01" db="EMBL/GenBank/DDBJ databases">
        <authorList>
            <person name="Oliw E.H."/>
        </authorList>
    </citation>
    <scope>NUCLEOTIDE SEQUENCE [LARGE SCALE GENOMIC DNA]</scope>
    <source>
        <strain evidence="2 3">Kerr 14</strain>
    </source>
</reference>
<evidence type="ECO:0000313" key="2">
    <source>
        <dbReference type="EMBL" id="CUX08649.1"/>
    </source>
</evidence>
<dbReference type="Proteomes" id="UP000191897">
    <property type="component" value="Unassembled WGS sequence"/>
</dbReference>
<evidence type="ECO:0000313" key="3">
    <source>
        <dbReference type="Proteomes" id="UP000191897"/>
    </source>
</evidence>
<dbReference type="AlphaFoldDB" id="A0A1S7NL68"/>
<dbReference type="PROSITE" id="PS50943">
    <property type="entry name" value="HTH_CROC1"/>
    <property type="match status" value="1"/>
</dbReference>
<sequence length="200" mass="22260">MPEVKSRLLQSILKEQKRRAVKDRAVYEELGVPQQTYSTWKAGVIPRPRQFPAIAAFLGVSEDDVADMAREAAETSPSITPITVARTYGKISDRKAGKFKFEPINDGRKRIPEGRYAIVIDTKVMEPVFHVGVKAWLDPSRWPALRDDVLAHSGGFAWIGRFEGMSNGAVQLGRYDGSQLEVKNVEAVHVIVLSERVVTA</sequence>
<dbReference type="Gene3D" id="1.10.260.40">
    <property type="entry name" value="lambda repressor-like DNA-binding domains"/>
    <property type="match status" value="1"/>
</dbReference>
<dbReference type="InterPro" id="IPR010982">
    <property type="entry name" value="Lambda_DNA-bd_dom_sf"/>
</dbReference>
<name>A0A1S7NL68_AGRTU</name>